<dbReference type="Pfam" id="PF17965">
    <property type="entry name" value="MucBP_2"/>
    <property type="match status" value="2"/>
</dbReference>
<evidence type="ECO:0000259" key="3">
    <source>
        <dbReference type="Pfam" id="PF17966"/>
    </source>
</evidence>
<dbReference type="Gene3D" id="3.10.20.470">
    <property type="match status" value="2"/>
</dbReference>
<dbReference type="Proteomes" id="UP000003684">
    <property type="component" value="Unassembled WGS sequence"/>
</dbReference>
<proteinExistence type="predicted"/>
<evidence type="ECO:0000313" key="5">
    <source>
        <dbReference type="Proteomes" id="UP000003684"/>
    </source>
</evidence>
<evidence type="ECO:0000259" key="2">
    <source>
        <dbReference type="Pfam" id="PF17965"/>
    </source>
</evidence>
<protein>
    <submittedName>
        <fullName evidence="4">MucBP domain protein</fullName>
    </submittedName>
</protein>
<sequence length="880" mass="99766">MSVVVKYIDLDNNSAELASSETLNGKVGERVNYHTAEEVQKLIAAGYVLVNNPFDLNNEVHFFNETSQEYKLTFKHAQEEVTAKNLKYDCQLGDVQLKGKQVVHYTGLEKNIADNIVEVTFNRKIIYDKVTKQKVSLSAWQPEKYYLPLIATPAVLDYTPDKTVIGGEAVTVQKPKHEYVVTYLPNKKNARRQKAEIKFIDVDNNNQELASSGELKGKPGKEISYSTTETLKELSDKGYEVINNDFDSKDQKPVFGNSRDYIQTFIIALRHKKQAVNSDHPSSEIDHRLYEKEVHRKITFSGLSGQKLDDIVQTAVLKRSLTMDMVTKKIIQGEYTSQWQSTETYPSVAVPVVAGYHTKTKEVVACPVVEEDLSEDIKCYANGYLIPVDANHNKLSEIDKKQLITNSINPTKAIFPKLELENIVLKPIKGVEIKDPGRDYEVPYLLVHKYIAVDEKHPREEVSPAYYRRIVTARVHYQGAGDQTPADAEQIVTWTRTVTYDEVSREVIDNGMYTTEWLADKDIFEATPTPVIKGFCADIGLIGEHPVTETDLMATVTYMPVGRMIPVDEHGNEIKNAMRSPYINDPYDPVRVLFTEEVPEVQGYALVNNTISVNDPFSDTKVTYTLKSRYIPVNSEHPYRPIKPTMYSVPVKETVKYQGADEQTPIARLQAARWTRTLTVDENTSELIDNGKYTTAWKVDKNRYAAVKTPIIDGYHADKNIIEAKEVKKADLDFTVIYKANGRIVPVDAKGNLLASVDQPSYVTDPEDATKVLPKQGVPRIMNYVPEQEVITVGDASEDTLVRYYTFNEWGELKAKKAAEQKQKDLKTKKPIENKDEQEKMEKVEERQLKSAEEEKKSEKKILVLNPCFLGLSSYITNLV</sequence>
<reference evidence="4 5" key="1">
    <citation type="submission" date="2009-12" db="EMBL/GenBank/DDBJ databases">
        <title>Genome Sequence of Lactobacillus gasseri 224-1.</title>
        <authorList>
            <person name="Durkin A.S."/>
            <person name="Madupu R."/>
            <person name="Torralba M."/>
            <person name="Methe B."/>
            <person name="Sutton G."/>
            <person name="Strausberg R.L."/>
            <person name="Nelson K.E."/>
        </authorList>
    </citation>
    <scope>NUCLEOTIDE SEQUENCE [LARGE SCALE GENOMIC DNA]</scope>
    <source>
        <strain evidence="4 5">224-1</strain>
    </source>
</reference>
<evidence type="ECO:0000256" key="1">
    <source>
        <dbReference type="SAM" id="MobiDB-lite"/>
    </source>
</evidence>
<evidence type="ECO:0000313" key="4">
    <source>
        <dbReference type="EMBL" id="EFB61729.1"/>
    </source>
</evidence>
<gene>
    <name evidence="4" type="ORF">HMPREF9209_1656</name>
</gene>
<dbReference type="Gene3D" id="2.60.40.4300">
    <property type="match status" value="4"/>
</dbReference>
<accession>D1YKH5</accession>
<feature type="region of interest" description="Disordered" evidence="1">
    <location>
        <begin position="821"/>
        <end position="858"/>
    </location>
</feature>
<feature type="domain" description="Mub B2-like" evidence="3">
    <location>
        <begin position="98"/>
        <end position="186"/>
    </location>
</feature>
<dbReference type="AlphaFoldDB" id="D1YKH5"/>
<feature type="domain" description="Mub B2-like" evidence="3">
    <location>
        <begin position="291"/>
        <end position="367"/>
    </location>
</feature>
<name>D1YKH5_LACGS</name>
<feature type="domain" description="Mucin binding" evidence="2">
    <location>
        <begin position="2"/>
        <end position="76"/>
    </location>
</feature>
<feature type="domain" description="Mucin binding" evidence="2">
    <location>
        <begin position="193"/>
        <end position="271"/>
    </location>
</feature>
<dbReference type="EMBL" id="ADFT01000034">
    <property type="protein sequence ID" value="EFB61729.1"/>
    <property type="molecule type" value="Genomic_DNA"/>
</dbReference>
<dbReference type="Pfam" id="PF17966">
    <property type="entry name" value="Muc_B2"/>
    <property type="match status" value="4"/>
</dbReference>
<comment type="caution">
    <text evidence="4">The sequence shown here is derived from an EMBL/GenBank/DDBJ whole genome shotgun (WGS) entry which is preliminary data.</text>
</comment>
<organism evidence="4 5">
    <name type="scientific">Lactobacillus gasseri 224-1</name>
    <dbReference type="NCBI Taxonomy" id="679196"/>
    <lineage>
        <taxon>Bacteria</taxon>
        <taxon>Bacillati</taxon>
        <taxon>Bacillota</taxon>
        <taxon>Bacilli</taxon>
        <taxon>Lactobacillales</taxon>
        <taxon>Lactobacillaceae</taxon>
        <taxon>Lactobacillus</taxon>
    </lineage>
</organism>
<feature type="domain" description="Mub B2-like" evidence="3">
    <location>
        <begin position="648"/>
        <end position="741"/>
    </location>
</feature>
<dbReference type="InterPro" id="IPR041495">
    <property type="entry name" value="Mub_B2"/>
</dbReference>
<dbReference type="InterPro" id="IPR041558">
    <property type="entry name" value="MucBP_2"/>
</dbReference>
<feature type="domain" description="Mub B2-like" evidence="3">
    <location>
        <begin position="467"/>
        <end position="560"/>
    </location>
</feature>